<dbReference type="InterPro" id="IPR044861">
    <property type="entry name" value="IPNS-like_FE2OG_OXY"/>
</dbReference>
<dbReference type="OrthoDB" id="288590at2759"/>
<dbReference type="PRINTS" id="PR00682">
    <property type="entry name" value="IPNSYNTHASE"/>
</dbReference>
<keyword evidence="2" id="KW-0479">Metal-binding</keyword>
<protein>
    <recommendedName>
        <fullName evidence="3">Fe2OG dioxygenase domain-containing protein</fullName>
    </recommendedName>
</protein>
<dbReference type="VEuPathDB" id="FungiDB:BTJ68_11751"/>
<evidence type="ECO:0000259" key="3">
    <source>
        <dbReference type="PROSITE" id="PS51471"/>
    </source>
</evidence>
<accession>A0A3M6W2C8</accession>
<evidence type="ECO:0000256" key="2">
    <source>
        <dbReference type="RuleBase" id="RU003682"/>
    </source>
</evidence>
<comment type="similarity">
    <text evidence="1 2">Belongs to the iron/ascorbate-dependent oxidoreductase family.</text>
</comment>
<dbReference type="GO" id="GO:0016491">
    <property type="term" value="F:oxidoreductase activity"/>
    <property type="evidence" value="ECO:0007669"/>
    <property type="project" value="UniProtKB-KW"/>
</dbReference>
<evidence type="ECO:0000313" key="4">
    <source>
        <dbReference type="EMBL" id="RMX72360.1"/>
    </source>
</evidence>
<organism evidence="4 5">
    <name type="scientific">Hortaea werneckii</name>
    <name type="common">Black yeast</name>
    <name type="synonym">Cladosporium werneckii</name>
    <dbReference type="NCBI Taxonomy" id="91943"/>
    <lineage>
        <taxon>Eukaryota</taxon>
        <taxon>Fungi</taxon>
        <taxon>Dikarya</taxon>
        <taxon>Ascomycota</taxon>
        <taxon>Pezizomycotina</taxon>
        <taxon>Dothideomycetes</taxon>
        <taxon>Dothideomycetidae</taxon>
        <taxon>Mycosphaerellales</taxon>
        <taxon>Teratosphaeriaceae</taxon>
        <taxon>Hortaea</taxon>
    </lineage>
</organism>
<dbReference type="FunFam" id="2.60.120.330:FF:000030">
    <property type="entry name" value="Thymine dioxygenase"/>
    <property type="match status" value="1"/>
</dbReference>
<reference evidence="4 5" key="1">
    <citation type="journal article" date="2018" name="BMC Genomics">
        <title>Genomic evidence for intraspecific hybridization in a clonal and extremely halotolerant yeast.</title>
        <authorList>
            <person name="Gostincar C."/>
            <person name="Stajich J.E."/>
            <person name="Zupancic J."/>
            <person name="Zalar P."/>
            <person name="Gunde-Cimerman N."/>
        </authorList>
    </citation>
    <scope>NUCLEOTIDE SEQUENCE [LARGE SCALE GENOMIC DNA]</scope>
    <source>
        <strain evidence="4 5">EXF-6656</strain>
    </source>
</reference>
<evidence type="ECO:0000313" key="5">
    <source>
        <dbReference type="Proteomes" id="UP000281245"/>
    </source>
</evidence>
<feature type="domain" description="Fe2OG dioxygenase" evidence="3">
    <location>
        <begin position="231"/>
        <end position="341"/>
    </location>
</feature>
<dbReference type="Pfam" id="PF14226">
    <property type="entry name" value="DIOX_N"/>
    <property type="match status" value="1"/>
</dbReference>
<proteinExistence type="inferred from homology"/>
<keyword evidence="2" id="KW-0408">Iron</keyword>
<dbReference type="GO" id="GO:0046872">
    <property type="term" value="F:metal ion binding"/>
    <property type="evidence" value="ECO:0007669"/>
    <property type="project" value="UniProtKB-KW"/>
</dbReference>
<keyword evidence="2" id="KW-0560">Oxidoreductase</keyword>
<dbReference type="SUPFAM" id="SSF51197">
    <property type="entry name" value="Clavaminate synthase-like"/>
    <property type="match status" value="1"/>
</dbReference>
<dbReference type="EMBL" id="QWIJ01002226">
    <property type="protein sequence ID" value="RMX72360.1"/>
    <property type="molecule type" value="Genomic_DNA"/>
</dbReference>
<dbReference type="AlphaFoldDB" id="A0A3M6W2C8"/>
<name>A0A3M6W2C8_HORWE</name>
<gene>
    <name evidence="4" type="ORF">D0869_14700</name>
</gene>
<comment type="caution">
    <text evidence="4">The sequence shown here is derived from an EMBL/GenBank/DDBJ whole genome shotgun (WGS) entry which is preliminary data.</text>
</comment>
<evidence type="ECO:0000256" key="1">
    <source>
        <dbReference type="ARBA" id="ARBA00008056"/>
    </source>
</evidence>
<sequence>MVFGSNGAAAAGGCCVLCGKDDETIASARVIREGTDKPTIMKPEAVSDAVAEDGLNIPLIDFSAFTLSDEATKRSTAQAIVNGFQKAGFIYLKNHGISKPDVTTTFSESAKFFERPMDQKLAMGWTTPEANRGYSQPGREKTTDLKSAAEIEAKRAEEGADLKESFEIGREGEPKHPNHWPDQFDEDGKVFKERMLEFHDRCRKLHMSVMQAIAVGLGIDEDWFDPYCDGGDNTLRLLHYPAVKSTVFEQNKNTVRAGAHTDYGSITLLFQDMAGGLQVLSPNGNFIDATPIEDTIVVNAADLLARWSNDTIKSTKHRVVEPPTKADMHPARYSIAYFCNPNFESFIDAIPGTYDDVRKKKYEGINR</sequence>
<dbReference type="InterPro" id="IPR005123">
    <property type="entry name" value="Oxoglu/Fe-dep_dioxygenase_dom"/>
</dbReference>
<dbReference type="GO" id="GO:0044283">
    <property type="term" value="P:small molecule biosynthetic process"/>
    <property type="evidence" value="ECO:0007669"/>
    <property type="project" value="UniProtKB-ARBA"/>
</dbReference>
<dbReference type="Gene3D" id="2.60.120.330">
    <property type="entry name" value="B-lactam Antibiotic, Isopenicillin N Synthase, Chain"/>
    <property type="match status" value="1"/>
</dbReference>
<dbReference type="Pfam" id="PF03171">
    <property type="entry name" value="2OG-FeII_Oxy"/>
    <property type="match status" value="1"/>
</dbReference>
<dbReference type="InterPro" id="IPR026992">
    <property type="entry name" value="DIOX_N"/>
</dbReference>
<dbReference type="InterPro" id="IPR050231">
    <property type="entry name" value="Iron_ascorbate_oxido_reductase"/>
</dbReference>
<dbReference type="PROSITE" id="PS51471">
    <property type="entry name" value="FE2OG_OXY"/>
    <property type="match status" value="1"/>
</dbReference>
<dbReference type="InterPro" id="IPR027443">
    <property type="entry name" value="IPNS-like_sf"/>
</dbReference>
<dbReference type="PANTHER" id="PTHR47990">
    <property type="entry name" value="2-OXOGLUTARATE (2OG) AND FE(II)-DEPENDENT OXYGENASE SUPERFAMILY PROTEIN-RELATED"/>
    <property type="match status" value="1"/>
</dbReference>
<dbReference type="Proteomes" id="UP000281245">
    <property type="component" value="Unassembled WGS sequence"/>
</dbReference>